<proteinExistence type="predicted"/>
<reference evidence="2" key="1">
    <citation type="submission" date="2016-11" db="UniProtKB">
        <authorList>
            <consortium name="WormBaseParasite"/>
        </authorList>
    </citation>
    <scope>IDENTIFICATION</scope>
    <source>
        <strain evidence="2">KR3021</strain>
    </source>
</reference>
<evidence type="ECO:0000313" key="2">
    <source>
        <dbReference type="WBParaSite" id="RSKR_0000181100.1"/>
    </source>
</evidence>
<organism evidence="1 2">
    <name type="scientific">Rhabditophanes sp. KR3021</name>
    <dbReference type="NCBI Taxonomy" id="114890"/>
    <lineage>
        <taxon>Eukaryota</taxon>
        <taxon>Metazoa</taxon>
        <taxon>Ecdysozoa</taxon>
        <taxon>Nematoda</taxon>
        <taxon>Chromadorea</taxon>
        <taxon>Rhabditida</taxon>
        <taxon>Tylenchina</taxon>
        <taxon>Panagrolaimomorpha</taxon>
        <taxon>Strongyloidoidea</taxon>
        <taxon>Alloionematidae</taxon>
        <taxon>Rhabditophanes</taxon>
    </lineage>
</organism>
<name>A0AC35TKY1_9BILA</name>
<dbReference type="WBParaSite" id="RSKR_0000181100.1">
    <property type="protein sequence ID" value="RSKR_0000181100.1"/>
    <property type="gene ID" value="RSKR_0000181100"/>
</dbReference>
<accession>A0AC35TKY1</accession>
<sequence>MSRSLNSQEDVASCCEKVHVVGPGNVKLLSQNEIDKITDNGNVKVMCFTWNIAEKNVHAIKALCHLFKQIPLTERPHIIAISLQELPPSDVTFHTKVISALEKCLDETHCTMCWVRRWSQIQIVMVAKKIKNNVSTFSYRFLPCKMLAKPVRTKGSIVIYMKIFKMTCAFISCHFSHQGLKNRVANSIKIYANFVTTQELNTAIDSYFWFGDMNFRLNLDWDNELVKKLEKHDTLTNRKKLDLIKDILLSSDELTFQMNKNIIFKGFKEPSIHFLPTYKYIKDTDSYDKGRNLAYTDRVIYYSKKENLVRPYRYDSVLQCMVSDHRPVYAIFIVDVSSTKFGN</sequence>
<evidence type="ECO:0000313" key="1">
    <source>
        <dbReference type="Proteomes" id="UP000095286"/>
    </source>
</evidence>
<protein>
    <submittedName>
        <fullName evidence="2">IPPc domain-containing protein</fullName>
    </submittedName>
</protein>
<dbReference type="Proteomes" id="UP000095286">
    <property type="component" value="Unplaced"/>
</dbReference>